<dbReference type="AlphaFoldDB" id="A0A7Y4IRU3"/>
<evidence type="ECO:0000256" key="6">
    <source>
        <dbReference type="RuleBase" id="RU003915"/>
    </source>
</evidence>
<dbReference type="Proteomes" id="UP000533080">
    <property type="component" value="Unassembled WGS sequence"/>
</dbReference>
<dbReference type="PANTHER" id="PTHR43811:SF19">
    <property type="entry name" value="39 KDA FK506-BINDING NUCLEAR PROTEIN"/>
    <property type="match status" value="1"/>
</dbReference>
<keyword evidence="3 5" id="KW-0697">Rotamase</keyword>
<dbReference type="Pfam" id="PF00254">
    <property type="entry name" value="FKBP_C"/>
    <property type="match status" value="1"/>
</dbReference>
<feature type="domain" description="PPIase FKBP-type" evidence="7">
    <location>
        <begin position="130"/>
        <end position="217"/>
    </location>
</feature>
<evidence type="ECO:0000313" key="9">
    <source>
        <dbReference type="Proteomes" id="UP000533080"/>
    </source>
</evidence>
<reference evidence="8 9" key="1">
    <citation type="submission" date="2020-05" db="EMBL/GenBank/DDBJ databases">
        <authorList>
            <person name="Whitworth D."/>
        </authorList>
    </citation>
    <scope>NUCLEOTIDE SEQUENCE [LARGE SCALE GENOMIC DNA]</scope>
    <source>
        <strain evidence="8 9">AM005</strain>
    </source>
</reference>
<dbReference type="GO" id="GO:0003755">
    <property type="term" value="F:peptidyl-prolyl cis-trans isomerase activity"/>
    <property type="evidence" value="ECO:0007669"/>
    <property type="project" value="UniProtKB-UniRule"/>
</dbReference>
<dbReference type="Gene3D" id="3.10.50.40">
    <property type="match status" value="1"/>
</dbReference>
<comment type="catalytic activity">
    <reaction evidence="1 5 6">
        <text>[protein]-peptidylproline (omega=180) = [protein]-peptidylproline (omega=0)</text>
        <dbReference type="Rhea" id="RHEA:16237"/>
        <dbReference type="Rhea" id="RHEA-COMP:10747"/>
        <dbReference type="Rhea" id="RHEA-COMP:10748"/>
        <dbReference type="ChEBI" id="CHEBI:83833"/>
        <dbReference type="ChEBI" id="CHEBI:83834"/>
        <dbReference type="EC" id="5.2.1.8"/>
    </reaction>
</comment>
<evidence type="ECO:0000256" key="2">
    <source>
        <dbReference type="ARBA" id="ARBA00006577"/>
    </source>
</evidence>
<proteinExistence type="inferred from homology"/>
<organism evidence="8 9">
    <name type="scientific">Myxococcus xanthus</name>
    <dbReference type="NCBI Taxonomy" id="34"/>
    <lineage>
        <taxon>Bacteria</taxon>
        <taxon>Pseudomonadati</taxon>
        <taxon>Myxococcota</taxon>
        <taxon>Myxococcia</taxon>
        <taxon>Myxococcales</taxon>
        <taxon>Cystobacterineae</taxon>
        <taxon>Myxococcaceae</taxon>
        <taxon>Myxococcus</taxon>
    </lineage>
</organism>
<comment type="similarity">
    <text evidence="2 6">Belongs to the FKBP-type PPIase family.</text>
</comment>
<evidence type="ECO:0000256" key="1">
    <source>
        <dbReference type="ARBA" id="ARBA00000971"/>
    </source>
</evidence>
<dbReference type="PANTHER" id="PTHR43811">
    <property type="entry name" value="FKBP-TYPE PEPTIDYL-PROLYL CIS-TRANS ISOMERASE FKPA"/>
    <property type="match status" value="1"/>
</dbReference>
<dbReference type="InterPro" id="IPR001179">
    <property type="entry name" value="PPIase_FKBP_dom"/>
</dbReference>
<sequence length="217" mass="22903">MASGILHNESAPAALQDSRGAGGKAAWAHPWPLFHAAAPGQASPSREADSRFTHPFEVIMLRSLLVPMLLAVSLLGCGDDESVNPDSGDPTKVTYAESLNVDLAEMTRLESGLYIQDTFVVEDGAQAEAGKRVQVRYTGYLPDGRSFDATGNGPAISFTLGVGQVIAGWDEGIAGMRVGSRRRLIIPSSLGYGATGSGGRIPPYTVLIFDTELVSVR</sequence>
<dbReference type="EMBL" id="JABFNT010000206">
    <property type="protein sequence ID" value="NOJ83545.1"/>
    <property type="molecule type" value="Genomic_DNA"/>
</dbReference>
<dbReference type="InterPro" id="IPR046357">
    <property type="entry name" value="PPIase_dom_sf"/>
</dbReference>
<evidence type="ECO:0000256" key="5">
    <source>
        <dbReference type="PROSITE-ProRule" id="PRU00277"/>
    </source>
</evidence>
<evidence type="ECO:0000256" key="4">
    <source>
        <dbReference type="ARBA" id="ARBA00023235"/>
    </source>
</evidence>
<gene>
    <name evidence="8" type="ORF">HNV28_35440</name>
</gene>
<dbReference type="PROSITE" id="PS50059">
    <property type="entry name" value="FKBP_PPIASE"/>
    <property type="match status" value="1"/>
</dbReference>
<dbReference type="FunFam" id="3.10.50.40:FF:000006">
    <property type="entry name" value="Peptidyl-prolyl cis-trans isomerase"/>
    <property type="match status" value="1"/>
</dbReference>
<evidence type="ECO:0000313" key="8">
    <source>
        <dbReference type="EMBL" id="NOJ83545.1"/>
    </source>
</evidence>
<dbReference type="SUPFAM" id="SSF54534">
    <property type="entry name" value="FKBP-like"/>
    <property type="match status" value="1"/>
</dbReference>
<protein>
    <recommendedName>
        <fullName evidence="6">Peptidyl-prolyl cis-trans isomerase</fullName>
        <ecNumber evidence="6">5.2.1.8</ecNumber>
    </recommendedName>
</protein>
<comment type="caution">
    <text evidence="8">The sequence shown here is derived from an EMBL/GenBank/DDBJ whole genome shotgun (WGS) entry which is preliminary data.</text>
</comment>
<evidence type="ECO:0000259" key="7">
    <source>
        <dbReference type="PROSITE" id="PS50059"/>
    </source>
</evidence>
<accession>A0A7Y4IRU3</accession>
<dbReference type="EC" id="5.2.1.8" evidence="6"/>
<name>A0A7Y4IRU3_MYXXA</name>
<evidence type="ECO:0000256" key="3">
    <source>
        <dbReference type="ARBA" id="ARBA00023110"/>
    </source>
</evidence>
<keyword evidence="4 5" id="KW-0413">Isomerase</keyword>